<dbReference type="NCBIfam" id="NF003549">
    <property type="entry name" value="PRK05205.1-5"/>
    <property type="match status" value="1"/>
</dbReference>
<feature type="domain" description="Phosphoribosyltransferase" evidence="6">
    <location>
        <begin position="6"/>
        <end position="152"/>
    </location>
</feature>
<name>A0A9D1PGX3_9FIRM</name>
<dbReference type="Proteomes" id="UP000886808">
    <property type="component" value="Unassembled WGS sequence"/>
</dbReference>
<keyword evidence="5 7" id="KW-0808">Transferase</keyword>
<comment type="similarity">
    <text evidence="1 5">Belongs to the purine/pyrimidine phosphoribosyltransferase family. PyrR subfamily.</text>
</comment>
<dbReference type="Pfam" id="PF00156">
    <property type="entry name" value="Pribosyltran"/>
    <property type="match status" value="1"/>
</dbReference>
<dbReference type="InterPro" id="IPR050137">
    <property type="entry name" value="PyrR_bifunctional"/>
</dbReference>
<keyword evidence="4 5" id="KW-0804">Transcription</keyword>
<reference evidence="7" key="1">
    <citation type="journal article" date="2021" name="PeerJ">
        <title>Extensive microbial diversity within the chicken gut microbiome revealed by metagenomics and culture.</title>
        <authorList>
            <person name="Gilroy R."/>
            <person name="Ravi A."/>
            <person name="Getino M."/>
            <person name="Pursley I."/>
            <person name="Horton D.L."/>
            <person name="Alikhan N.F."/>
            <person name="Baker D."/>
            <person name="Gharbi K."/>
            <person name="Hall N."/>
            <person name="Watson M."/>
            <person name="Adriaenssens E.M."/>
            <person name="Foster-Nyarko E."/>
            <person name="Jarju S."/>
            <person name="Secka A."/>
            <person name="Antonio M."/>
            <person name="Oren A."/>
            <person name="Chaudhuri R.R."/>
            <person name="La Ragione R."/>
            <person name="Hildebrand F."/>
            <person name="Pallen M.J."/>
        </authorList>
    </citation>
    <scope>NUCLEOTIDE SEQUENCE</scope>
    <source>
        <strain evidence="7">CHK193-4272</strain>
    </source>
</reference>
<comment type="function">
    <text evidence="5">Regulates transcriptional attenuation of the pyrimidine nucleotide (pyr) operon by binding in a uridine-dependent manner to specific sites on pyr mRNA. This disrupts an antiterminator hairpin in the RNA and favors formation of a downstream transcription terminator, leading to a reduced expression of downstream genes.</text>
</comment>
<comment type="subunit">
    <text evidence="5">Homodimer and homohexamer; in equilibrium.</text>
</comment>
<keyword evidence="2 5" id="KW-0806">Transcription termination</keyword>
<dbReference type="SUPFAM" id="SSF53271">
    <property type="entry name" value="PRTase-like"/>
    <property type="match status" value="1"/>
</dbReference>
<dbReference type="GO" id="GO:0004845">
    <property type="term" value="F:uracil phosphoribosyltransferase activity"/>
    <property type="evidence" value="ECO:0007669"/>
    <property type="project" value="UniProtKB-UniRule"/>
</dbReference>
<comment type="catalytic activity">
    <reaction evidence="5">
        <text>UMP + diphosphate = 5-phospho-alpha-D-ribose 1-diphosphate + uracil</text>
        <dbReference type="Rhea" id="RHEA:13017"/>
        <dbReference type="ChEBI" id="CHEBI:17568"/>
        <dbReference type="ChEBI" id="CHEBI:33019"/>
        <dbReference type="ChEBI" id="CHEBI:57865"/>
        <dbReference type="ChEBI" id="CHEBI:58017"/>
        <dbReference type="EC" id="2.4.2.9"/>
    </reaction>
</comment>
<sequence>MQKKAEIMDASAMQRALTRIAFQIIEKNHGVKNVVLAGVRTRGVPLAKRIANKIGEVEGVTPDVIELDISQLRDDLPREENQKVISFPDIPSLQNKIVILVDDVLYTGRTVRAGMDAILKMGRASCIQLAVMIDRGHRELPIRPDYVGKNLPTSQSERVCVNLNEIDGFDTVVILEKK</sequence>
<gene>
    <name evidence="5 7" type="primary">pyrR</name>
    <name evidence="7" type="ORF">H9746_03000</name>
</gene>
<evidence type="ECO:0000259" key="6">
    <source>
        <dbReference type="Pfam" id="PF00156"/>
    </source>
</evidence>
<dbReference type="NCBIfam" id="NF003548">
    <property type="entry name" value="PRK05205.1-4"/>
    <property type="match status" value="1"/>
</dbReference>
<dbReference type="InterPro" id="IPR029057">
    <property type="entry name" value="PRTase-like"/>
</dbReference>
<evidence type="ECO:0000313" key="7">
    <source>
        <dbReference type="EMBL" id="HIV61802.1"/>
    </source>
</evidence>
<dbReference type="PANTHER" id="PTHR11608:SF0">
    <property type="entry name" value="BIFUNCTIONAL PROTEIN PYRR"/>
    <property type="match status" value="1"/>
</dbReference>
<dbReference type="FunFam" id="3.40.50.2020:FF:000020">
    <property type="entry name" value="Bifunctional protein PyrR"/>
    <property type="match status" value="1"/>
</dbReference>
<dbReference type="InterPro" id="IPR023050">
    <property type="entry name" value="PyrR"/>
</dbReference>
<dbReference type="CDD" id="cd06223">
    <property type="entry name" value="PRTases_typeI"/>
    <property type="match status" value="1"/>
</dbReference>
<dbReference type="EC" id="2.4.2.9" evidence="5"/>
<keyword evidence="5" id="KW-0694">RNA-binding</keyword>
<evidence type="ECO:0000256" key="4">
    <source>
        <dbReference type="ARBA" id="ARBA00023163"/>
    </source>
</evidence>
<feature type="short sequence motif" description="PRPP-binding" evidence="5">
    <location>
        <begin position="98"/>
        <end position="110"/>
    </location>
</feature>
<evidence type="ECO:0000256" key="2">
    <source>
        <dbReference type="ARBA" id="ARBA00022472"/>
    </source>
</evidence>
<comment type="function">
    <text evidence="5">Also displays a weak uracil phosphoribosyltransferase activity which is not physiologically significant.</text>
</comment>
<dbReference type="Gene3D" id="3.40.50.2020">
    <property type="match status" value="1"/>
</dbReference>
<dbReference type="GO" id="GO:0006353">
    <property type="term" value="P:DNA-templated transcription termination"/>
    <property type="evidence" value="ECO:0007669"/>
    <property type="project" value="UniProtKB-UniRule"/>
</dbReference>
<protein>
    <recommendedName>
        <fullName evidence="5">Bifunctional protein PyrR</fullName>
    </recommendedName>
    <domain>
        <recommendedName>
            <fullName evidence="5">Pyrimidine operon regulatory protein</fullName>
        </recommendedName>
    </domain>
    <domain>
        <recommendedName>
            <fullName evidence="5">Uracil phosphoribosyltransferase</fullName>
            <shortName evidence="5">UPRTase</shortName>
            <ecNumber evidence="5">2.4.2.9</ecNumber>
        </recommendedName>
    </domain>
</protein>
<dbReference type="PANTHER" id="PTHR11608">
    <property type="entry name" value="BIFUNCTIONAL PROTEIN PYRR"/>
    <property type="match status" value="1"/>
</dbReference>
<dbReference type="EMBL" id="DXIE01000021">
    <property type="protein sequence ID" value="HIV61802.1"/>
    <property type="molecule type" value="Genomic_DNA"/>
</dbReference>
<evidence type="ECO:0000256" key="5">
    <source>
        <dbReference type="HAMAP-Rule" id="MF_01219"/>
    </source>
</evidence>
<evidence type="ECO:0000313" key="8">
    <source>
        <dbReference type="Proteomes" id="UP000886808"/>
    </source>
</evidence>
<keyword evidence="5 7" id="KW-0328">Glycosyltransferase</keyword>
<accession>A0A9D1PGX3</accession>
<evidence type="ECO:0000256" key="3">
    <source>
        <dbReference type="ARBA" id="ARBA00023015"/>
    </source>
</evidence>
<keyword evidence="3 5" id="KW-0805">Transcription regulation</keyword>
<dbReference type="GO" id="GO:0003723">
    <property type="term" value="F:RNA binding"/>
    <property type="evidence" value="ECO:0007669"/>
    <property type="project" value="UniProtKB-UniRule"/>
</dbReference>
<comment type="caution">
    <text evidence="7">The sequence shown here is derived from an EMBL/GenBank/DDBJ whole genome shotgun (WGS) entry which is preliminary data.</text>
</comment>
<evidence type="ECO:0000256" key="1">
    <source>
        <dbReference type="ARBA" id="ARBA00005565"/>
    </source>
</evidence>
<reference evidence="7" key="2">
    <citation type="submission" date="2021-04" db="EMBL/GenBank/DDBJ databases">
        <authorList>
            <person name="Gilroy R."/>
        </authorList>
    </citation>
    <scope>NUCLEOTIDE SEQUENCE</scope>
    <source>
        <strain evidence="7">CHK193-4272</strain>
    </source>
</reference>
<dbReference type="HAMAP" id="MF_01219">
    <property type="entry name" value="PyrR"/>
    <property type="match status" value="1"/>
</dbReference>
<dbReference type="AlphaFoldDB" id="A0A9D1PGX3"/>
<dbReference type="InterPro" id="IPR000836">
    <property type="entry name" value="PRTase_dom"/>
</dbReference>
<proteinExistence type="inferred from homology"/>
<organism evidence="7 8">
    <name type="scientific">Candidatus Butyricicoccus avistercoris</name>
    <dbReference type="NCBI Taxonomy" id="2838518"/>
    <lineage>
        <taxon>Bacteria</taxon>
        <taxon>Bacillati</taxon>
        <taxon>Bacillota</taxon>
        <taxon>Clostridia</taxon>
        <taxon>Eubacteriales</taxon>
        <taxon>Butyricicoccaceae</taxon>
        <taxon>Butyricicoccus</taxon>
    </lineage>
</organism>